<keyword evidence="1" id="KW-0472">Membrane</keyword>
<reference evidence="2 3" key="1">
    <citation type="submission" date="2020-08" db="EMBL/GenBank/DDBJ databases">
        <authorList>
            <person name="Koutsovoulos G."/>
            <person name="Danchin GJ E."/>
        </authorList>
    </citation>
    <scope>NUCLEOTIDE SEQUENCE [LARGE SCALE GENOMIC DNA]</scope>
</reference>
<dbReference type="AlphaFoldDB" id="A0A6V7XIC1"/>
<evidence type="ECO:0000313" key="2">
    <source>
        <dbReference type="EMBL" id="CAD2198988.1"/>
    </source>
</evidence>
<dbReference type="Proteomes" id="UP000580250">
    <property type="component" value="Unassembled WGS sequence"/>
</dbReference>
<comment type="caution">
    <text evidence="2">The sequence shown here is derived from an EMBL/GenBank/DDBJ whole genome shotgun (WGS) entry which is preliminary data.</text>
</comment>
<keyword evidence="1" id="KW-0812">Transmembrane</keyword>
<keyword evidence="1" id="KW-1133">Transmembrane helix</keyword>
<name>A0A6V7XIC1_MELEN</name>
<protein>
    <submittedName>
        <fullName evidence="2">Uncharacterized protein</fullName>
    </submittedName>
</protein>
<proteinExistence type="predicted"/>
<feature type="transmembrane region" description="Helical" evidence="1">
    <location>
        <begin position="12"/>
        <end position="33"/>
    </location>
</feature>
<feature type="transmembrane region" description="Helical" evidence="1">
    <location>
        <begin position="39"/>
        <end position="65"/>
    </location>
</feature>
<organism evidence="2 3">
    <name type="scientific">Meloidogyne enterolobii</name>
    <name type="common">Root-knot nematode worm</name>
    <name type="synonym">Meloidogyne mayaguensis</name>
    <dbReference type="NCBI Taxonomy" id="390850"/>
    <lineage>
        <taxon>Eukaryota</taxon>
        <taxon>Metazoa</taxon>
        <taxon>Ecdysozoa</taxon>
        <taxon>Nematoda</taxon>
        <taxon>Chromadorea</taxon>
        <taxon>Rhabditida</taxon>
        <taxon>Tylenchina</taxon>
        <taxon>Tylenchomorpha</taxon>
        <taxon>Tylenchoidea</taxon>
        <taxon>Meloidogynidae</taxon>
        <taxon>Meloidogyninae</taxon>
        <taxon>Meloidogyne</taxon>
    </lineage>
</organism>
<gene>
    <name evidence="2" type="ORF">MENT_LOCUS52350</name>
</gene>
<accession>A0A6V7XIC1</accession>
<evidence type="ECO:0000313" key="3">
    <source>
        <dbReference type="Proteomes" id="UP000580250"/>
    </source>
</evidence>
<sequence>MTFGLLFFFIRGLKNIFVWYLTLISLSFNGLVFIIKYTIITMCAISIAVIYFCFSLAFDFFIYIIKSFILRLRAFIFGRFI</sequence>
<evidence type="ECO:0000256" key="1">
    <source>
        <dbReference type="SAM" id="Phobius"/>
    </source>
</evidence>
<dbReference type="EMBL" id="CAJEWN010001634">
    <property type="protein sequence ID" value="CAD2198988.1"/>
    <property type="molecule type" value="Genomic_DNA"/>
</dbReference>